<feature type="compositionally biased region" description="Pro residues" evidence="15">
    <location>
        <begin position="142"/>
        <end position="159"/>
    </location>
</feature>
<sequence length="685" mass="76549">MLRYSNETIFGTMMIYPGWWVWHTEKVKSPDQFNSNLRTLLDNLKVQAASGGSLRKVAAGNITGPDFQTIFALVQCTPDLSLEDCQKCLYSASLDIPKCCYASTGANILFASCYLLYDVESFYNQSRLEELVRVPPPLLTAPPQPLPVPSPPVPSPPPGTGDKNSTPTIIIAVGSIVAVVENINVVESLHYDFDIIRAATNDFSQNNKLGQGGFGPVYKERYKIIKGITRGLLYLHEDSRLRIIHRDLKASNILLDGDMNPKIADFGMARLVLTNETQANTTRIVGTYGYMAPEYAMQGQFSIKSDVFSFGVIVLEIISGQKSYYFQNGQNPKGLLGSAWKNWREGTEANLIDPMMRGDLGILQDILRCIHIALLCVQENAADRPTMTSLIQMLNSLSVTLPVPLEPTFRAPAGYGTEIQEFNAREGDSITLAESEVANSYQNDVSTTDLYPRLREPVARSPNGQRIVAGNRSLPGLKRMYDLEQCTPDISEQEFVLIIVLVVLGVFWRKRIYKKIKENFGHSFGENESLHYDFNTIKIATNNFSDTNMLGEGGYGVVYMGELPKKRAIAVKRLSSKSGQGNVRFTTEVRLLAKLQHRNLVRLLGYYPNKSSYLDWEKHYKIIGGIAKGLLYLHQDSRLRIIHRDLKASNVLLDEGMNLNIADFESARLFVRDETQGNTNKIVGT</sequence>
<evidence type="ECO:0000256" key="4">
    <source>
        <dbReference type="ARBA" id="ARBA00022692"/>
    </source>
</evidence>
<evidence type="ECO:0000256" key="3">
    <source>
        <dbReference type="ARBA" id="ARBA00022679"/>
    </source>
</evidence>
<keyword evidence="7 14" id="KW-0547">Nucleotide-binding</keyword>
<evidence type="ECO:0000256" key="8">
    <source>
        <dbReference type="ARBA" id="ARBA00022777"/>
    </source>
</evidence>
<evidence type="ECO:0000256" key="13">
    <source>
        <dbReference type="ARBA" id="ARBA00023180"/>
    </source>
</evidence>
<evidence type="ECO:0000256" key="15">
    <source>
        <dbReference type="SAM" id="MobiDB-lite"/>
    </source>
</evidence>
<dbReference type="InterPro" id="IPR000719">
    <property type="entry name" value="Prot_kinase_dom"/>
</dbReference>
<dbReference type="PANTHER" id="PTHR27002">
    <property type="entry name" value="RECEPTOR-LIKE SERINE/THREONINE-PROTEIN KINASE SD1-8"/>
    <property type="match status" value="1"/>
</dbReference>
<keyword evidence="3" id="KW-0808">Transferase</keyword>
<evidence type="ECO:0000256" key="1">
    <source>
        <dbReference type="ARBA" id="ARBA00004167"/>
    </source>
</evidence>
<keyword evidence="6" id="KW-0677">Repeat</keyword>
<keyword evidence="4" id="KW-0812">Transmembrane</keyword>
<keyword evidence="19" id="KW-1185">Reference proteome</keyword>
<feature type="region of interest" description="Disordered" evidence="15">
    <location>
        <begin position="142"/>
        <end position="164"/>
    </location>
</feature>
<dbReference type="Gene3D" id="3.30.430.20">
    <property type="entry name" value="Gnk2 domain, C-X8-C-X2-C motif"/>
    <property type="match status" value="1"/>
</dbReference>
<evidence type="ECO:0000313" key="19">
    <source>
        <dbReference type="Proteomes" id="UP001291926"/>
    </source>
</evidence>
<evidence type="ECO:0000256" key="5">
    <source>
        <dbReference type="ARBA" id="ARBA00022729"/>
    </source>
</evidence>
<dbReference type="PROSITE" id="PS00108">
    <property type="entry name" value="PROTEIN_KINASE_ST"/>
    <property type="match status" value="2"/>
</dbReference>
<dbReference type="Gene3D" id="1.10.510.10">
    <property type="entry name" value="Transferase(Phosphotransferase) domain 1"/>
    <property type="match status" value="2"/>
</dbReference>
<evidence type="ECO:0000256" key="11">
    <source>
        <dbReference type="ARBA" id="ARBA00023136"/>
    </source>
</evidence>
<dbReference type="Pfam" id="PF01657">
    <property type="entry name" value="Stress-antifung"/>
    <property type="match status" value="1"/>
</dbReference>
<dbReference type="InterPro" id="IPR002902">
    <property type="entry name" value="GNK2"/>
</dbReference>
<dbReference type="InterPro" id="IPR001245">
    <property type="entry name" value="Ser-Thr/Tyr_kinase_cat_dom"/>
</dbReference>
<reference evidence="18 19" key="1">
    <citation type="journal article" date="2023" name="bioRxiv">
        <title>Genome report: Whole genome sequence and annotation of Penstemon davidsonii.</title>
        <authorList>
            <person name="Ostevik K.L."/>
            <person name="Alabady M."/>
            <person name="Zhang M."/>
            <person name="Rausher M.D."/>
        </authorList>
    </citation>
    <scope>NUCLEOTIDE SEQUENCE [LARGE SCALE GENOMIC DNA]</scope>
    <source>
        <strain evidence="18">DNT005</strain>
        <tissue evidence="18">Whole leaf</tissue>
    </source>
</reference>
<dbReference type="SMART" id="SM00220">
    <property type="entry name" value="S_TKc"/>
    <property type="match status" value="1"/>
</dbReference>
<evidence type="ECO:0000313" key="18">
    <source>
        <dbReference type="EMBL" id="KAK4485125.1"/>
    </source>
</evidence>
<evidence type="ECO:0000256" key="14">
    <source>
        <dbReference type="PROSITE-ProRule" id="PRU10141"/>
    </source>
</evidence>
<dbReference type="EMBL" id="JAYDYQ010002533">
    <property type="protein sequence ID" value="KAK4485125.1"/>
    <property type="molecule type" value="Genomic_DNA"/>
</dbReference>
<dbReference type="InterPro" id="IPR011009">
    <property type="entry name" value="Kinase-like_dom_sf"/>
</dbReference>
<comment type="caution">
    <text evidence="18">The sequence shown here is derived from an EMBL/GenBank/DDBJ whole genome shotgun (WGS) entry which is preliminary data.</text>
</comment>
<dbReference type="InterPro" id="IPR038408">
    <property type="entry name" value="GNK2_sf"/>
</dbReference>
<dbReference type="PROSITE" id="PS51473">
    <property type="entry name" value="GNK2"/>
    <property type="match status" value="1"/>
</dbReference>
<accession>A0ABR0D803</accession>
<keyword evidence="12" id="KW-0675">Receptor</keyword>
<evidence type="ECO:0000259" key="16">
    <source>
        <dbReference type="PROSITE" id="PS50011"/>
    </source>
</evidence>
<organism evidence="18 19">
    <name type="scientific">Penstemon davidsonii</name>
    <dbReference type="NCBI Taxonomy" id="160366"/>
    <lineage>
        <taxon>Eukaryota</taxon>
        <taxon>Viridiplantae</taxon>
        <taxon>Streptophyta</taxon>
        <taxon>Embryophyta</taxon>
        <taxon>Tracheophyta</taxon>
        <taxon>Spermatophyta</taxon>
        <taxon>Magnoliopsida</taxon>
        <taxon>eudicotyledons</taxon>
        <taxon>Gunneridae</taxon>
        <taxon>Pentapetalae</taxon>
        <taxon>asterids</taxon>
        <taxon>lamiids</taxon>
        <taxon>Lamiales</taxon>
        <taxon>Plantaginaceae</taxon>
        <taxon>Cheloneae</taxon>
        <taxon>Penstemon</taxon>
    </lineage>
</organism>
<evidence type="ECO:0000256" key="7">
    <source>
        <dbReference type="ARBA" id="ARBA00022741"/>
    </source>
</evidence>
<evidence type="ECO:0000256" key="10">
    <source>
        <dbReference type="ARBA" id="ARBA00022989"/>
    </source>
</evidence>
<dbReference type="PROSITE" id="PS50011">
    <property type="entry name" value="PROTEIN_KINASE_DOM"/>
    <property type="match status" value="2"/>
</dbReference>
<dbReference type="InterPro" id="IPR017441">
    <property type="entry name" value="Protein_kinase_ATP_BS"/>
</dbReference>
<evidence type="ECO:0000256" key="9">
    <source>
        <dbReference type="ARBA" id="ARBA00022840"/>
    </source>
</evidence>
<keyword evidence="11" id="KW-0472">Membrane</keyword>
<keyword evidence="2" id="KW-0723">Serine/threonine-protein kinase</keyword>
<keyword evidence="9 14" id="KW-0067">ATP-binding</keyword>
<evidence type="ECO:0000256" key="2">
    <source>
        <dbReference type="ARBA" id="ARBA00022527"/>
    </source>
</evidence>
<dbReference type="Pfam" id="PF00069">
    <property type="entry name" value="Pkinase"/>
    <property type="match status" value="2"/>
</dbReference>
<gene>
    <name evidence="18" type="ORF">RD792_007737</name>
</gene>
<dbReference type="InterPro" id="IPR008271">
    <property type="entry name" value="Ser/Thr_kinase_AS"/>
</dbReference>
<evidence type="ECO:0000256" key="12">
    <source>
        <dbReference type="ARBA" id="ARBA00023170"/>
    </source>
</evidence>
<evidence type="ECO:0000259" key="17">
    <source>
        <dbReference type="PROSITE" id="PS51473"/>
    </source>
</evidence>
<evidence type="ECO:0000256" key="6">
    <source>
        <dbReference type="ARBA" id="ARBA00022737"/>
    </source>
</evidence>
<dbReference type="PROSITE" id="PS00107">
    <property type="entry name" value="PROTEIN_KINASE_ATP"/>
    <property type="match status" value="1"/>
</dbReference>
<keyword evidence="13" id="KW-0325">Glycoprotein</keyword>
<dbReference type="SUPFAM" id="SSF56112">
    <property type="entry name" value="Protein kinase-like (PK-like)"/>
    <property type="match status" value="2"/>
</dbReference>
<protein>
    <submittedName>
        <fullName evidence="18">Uncharacterized protein</fullName>
    </submittedName>
</protein>
<dbReference type="Gene3D" id="3.30.200.20">
    <property type="entry name" value="Phosphorylase Kinase, domain 1"/>
    <property type="match status" value="1"/>
</dbReference>
<name>A0ABR0D803_9LAMI</name>
<dbReference type="CDD" id="cd23509">
    <property type="entry name" value="Gnk2-like"/>
    <property type="match status" value="1"/>
</dbReference>
<keyword evidence="10" id="KW-1133">Transmembrane helix</keyword>
<dbReference type="Pfam" id="PF07714">
    <property type="entry name" value="PK_Tyr_Ser-Thr"/>
    <property type="match status" value="1"/>
</dbReference>
<dbReference type="PANTHER" id="PTHR27002:SF1073">
    <property type="entry name" value="CYSTEINE-RICH RECEPTOR-LIKE PROTEIN KINASE 29"/>
    <property type="match status" value="1"/>
</dbReference>
<proteinExistence type="predicted"/>
<keyword evidence="5" id="KW-0732">Signal</keyword>
<feature type="domain" description="Protein kinase" evidence="16">
    <location>
        <begin position="544"/>
        <end position="685"/>
    </location>
</feature>
<feature type="binding site" evidence="14">
    <location>
        <position position="572"/>
    </location>
    <ligand>
        <name>ATP</name>
        <dbReference type="ChEBI" id="CHEBI:30616"/>
    </ligand>
</feature>
<comment type="subcellular location">
    <subcellularLocation>
        <location evidence="1">Membrane</location>
        <topology evidence="1">Single-pass membrane protein</topology>
    </subcellularLocation>
</comment>
<keyword evidence="8" id="KW-0418">Kinase</keyword>
<dbReference type="Proteomes" id="UP001291926">
    <property type="component" value="Unassembled WGS sequence"/>
</dbReference>
<feature type="domain" description="Protein kinase" evidence="16">
    <location>
        <begin position="43"/>
        <end position="409"/>
    </location>
</feature>
<feature type="domain" description="Gnk2-homologous" evidence="17">
    <location>
        <begin position="15"/>
        <end position="122"/>
    </location>
</feature>